<sequence>MDLRKNPSFIFSFKLVVFILLIVLISYFISDFIVPKSDERLDVSFKELRNETKDGTNYDVLFFSNSHVFTAIDPLLLENLTGIKSLHLGSSAQRTLFTIETIKAALEIHKPKVVVLDFSQNATFIPKEEEVWSFNTKGFLSIEPNLSKLRTMLEVIPHAEKPDYLINGFSGYFYALNNLNKWKNYTTKEPEAFSRGYLGFRPAASSLYEKDTSHATWNDAYMNFNCNKEYKFFDDNVTKDYLIEFLKEYDEIGVKIVLVSSLKLYSCTEANVVKEFSEITEGTNKENIKLLNLNTPKVKKELNFNRRHYANSTHLSKFGAFELTEYLAPYFSSLVGNIRNQNSCLKYRKGLNIHSFQLQLDDYFNKVLHLYFDSIPSDYLEYNTVINVYPKPGLEYKLMNQDKKSDNTYMEVKDFKKIRKGFVADIYLDTKLMNDEIEKIDLWFYKPNSFGSGRHTIYIAKD</sequence>
<dbReference type="EMBL" id="CP129970">
    <property type="protein sequence ID" value="WKK86017.2"/>
    <property type="molecule type" value="Genomic_DNA"/>
</dbReference>
<accession>A0AA49JE09</accession>
<protein>
    <recommendedName>
        <fullName evidence="4">SGNH/GDSL hydrolase family protein</fullName>
    </recommendedName>
</protein>
<evidence type="ECO:0000313" key="2">
    <source>
        <dbReference type="EMBL" id="WKK86017.2"/>
    </source>
</evidence>
<organism evidence="2 3">
    <name type="scientific">Marivirga arenosa</name>
    <dbReference type="NCBI Taxonomy" id="3059076"/>
    <lineage>
        <taxon>Bacteria</taxon>
        <taxon>Pseudomonadati</taxon>
        <taxon>Bacteroidota</taxon>
        <taxon>Cytophagia</taxon>
        <taxon>Cytophagales</taxon>
        <taxon>Marivirgaceae</taxon>
        <taxon>Marivirga</taxon>
    </lineage>
</organism>
<dbReference type="Proteomes" id="UP001244443">
    <property type="component" value="Chromosome"/>
</dbReference>
<evidence type="ECO:0008006" key="4">
    <source>
        <dbReference type="Google" id="ProtNLM"/>
    </source>
</evidence>
<keyword evidence="1" id="KW-0812">Transmembrane</keyword>
<name>A0AA49JE09_9BACT</name>
<evidence type="ECO:0000313" key="3">
    <source>
        <dbReference type="Proteomes" id="UP001244443"/>
    </source>
</evidence>
<dbReference type="SUPFAM" id="SSF52266">
    <property type="entry name" value="SGNH hydrolase"/>
    <property type="match status" value="1"/>
</dbReference>
<evidence type="ECO:0000256" key="1">
    <source>
        <dbReference type="SAM" id="Phobius"/>
    </source>
</evidence>
<dbReference type="AlphaFoldDB" id="A0AA49JE09"/>
<gene>
    <name evidence="2" type="ORF">QYS48_03030</name>
</gene>
<keyword evidence="3" id="KW-1185">Reference proteome</keyword>
<reference evidence="2" key="1">
    <citation type="submission" date="2023-08" db="EMBL/GenBank/DDBJ databases">
        <title>Comparative genomics and taxonomic characterization of three novel marine species of genus Marivirga.</title>
        <authorList>
            <person name="Muhammad N."/>
            <person name="Kim S.-G."/>
        </authorList>
    </citation>
    <scope>NUCLEOTIDE SEQUENCE [LARGE SCALE GENOMIC DNA]</scope>
    <source>
        <strain evidence="2">ABR2-2</strain>
    </source>
</reference>
<keyword evidence="1" id="KW-0472">Membrane</keyword>
<dbReference type="RefSeq" id="WP_308358400.1">
    <property type="nucleotide sequence ID" value="NZ_CP129970.2"/>
</dbReference>
<keyword evidence="1" id="KW-1133">Transmembrane helix</keyword>
<feature type="transmembrane region" description="Helical" evidence="1">
    <location>
        <begin position="9"/>
        <end position="29"/>
    </location>
</feature>
<proteinExistence type="predicted"/>